<organism evidence="2 3">
    <name type="scientific">Mesorhabditis belari</name>
    <dbReference type="NCBI Taxonomy" id="2138241"/>
    <lineage>
        <taxon>Eukaryota</taxon>
        <taxon>Metazoa</taxon>
        <taxon>Ecdysozoa</taxon>
        <taxon>Nematoda</taxon>
        <taxon>Chromadorea</taxon>
        <taxon>Rhabditida</taxon>
        <taxon>Rhabditina</taxon>
        <taxon>Rhabditomorpha</taxon>
        <taxon>Rhabditoidea</taxon>
        <taxon>Rhabditidae</taxon>
        <taxon>Mesorhabditinae</taxon>
        <taxon>Mesorhabditis</taxon>
    </lineage>
</organism>
<dbReference type="AlphaFoldDB" id="A0AAF3FLI8"/>
<dbReference type="WBParaSite" id="MBELARI_LOCUS6942">
    <property type="protein sequence ID" value="MBELARI_LOCUS6942"/>
    <property type="gene ID" value="MBELARI_LOCUS6942"/>
</dbReference>
<dbReference type="Proteomes" id="UP000887575">
    <property type="component" value="Unassembled WGS sequence"/>
</dbReference>
<feature type="transmembrane region" description="Helical" evidence="1">
    <location>
        <begin position="22"/>
        <end position="44"/>
    </location>
</feature>
<keyword evidence="2" id="KW-1185">Reference proteome</keyword>
<keyword evidence="1" id="KW-0812">Transmembrane</keyword>
<sequence length="264" mass="30338">MSSPNATLPQQFVSFSDNFLEILIMGLVSTLGTIFGLVAMIVVYRNLFLTGIVRHYILIDVFSLFSMSFVYLIWGVPSGIWHFNESFPVIENLLGSVAYAVTASAYNARVLLGVNRFFALAFEGRFFFPFERLNHLQYFVLIVYSLLNFISSFRHGHECPHNDRFSGVQVLEQTPALIVCKISRRHHCHARMQLALKNFKINVVDRSDFNIYQQQSPNLDTYFETVMDRPVFNNCRAIVAYSDHFRYKALSKTKAISMSNTNLN</sequence>
<protein>
    <submittedName>
        <fullName evidence="3">Uncharacterized protein</fullName>
    </submittedName>
</protein>
<evidence type="ECO:0000313" key="2">
    <source>
        <dbReference type="Proteomes" id="UP000887575"/>
    </source>
</evidence>
<keyword evidence="1" id="KW-1133">Transmembrane helix</keyword>
<evidence type="ECO:0000313" key="3">
    <source>
        <dbReference type="WBParaSite" id="MBELARI_LOCUS6942"/>
    </source>
</evidence>
<feature type="transmembrane region" description="Helical" evidence="1">
    <location>
        <begin position="56"/>
        <end position="74"/>
    </location>
</feature>
<proteinExistence type="predicted"/>
<keyword evidence="1" id="KW-0472">Membrane</keyword>
<evidence type="ECO:0000256" key="1">
    <source>
        <dbReference type="SAM" id="Phobius"/>
    </source>
</evidence>
<name>A0AAF3FLI8_9BILA</name>
<reference evidence="3" key="1">
    <citation type="submission" date="2024-02" db="UniProtKB">
        <authorList>
            <consortium name="WormBaseParasite"/>
        </authorList>
    </citation>
    <scope>IDENTIFICATION</scope>
</reference>
<accession>A0AAF3FLI8</accession>